<accession>F2RVK7</accession>
<organism evidence="1 2">
    <name type="scientific">Trichophyton tonsurans (strain CBS 112818)</name>
    <name type="common">Scalp ringworm fungus</name>
    <dbReference type="NCBI Taxonomy" id="647933"/>
    <lineage>
        <taxon>Eukaryota</taxon>
        <taxon>Fungi</taxon>
        <taxon>Dikarya</taxon>
        <taxon>Ascomycota</taxon>
        <taxon>Pezizomycotina</taxon>
        <taxon>Eurotiomycetes</taxon>
        <taxon>Eurotiomycetidae</taxon>
        <taxon>Onygenales</taxon>
        <taxon>Arthrodermataceae</taxon>
        <taxon>Trichophyton</taxon>
    </lineage>
</organism>
<dbReference type="Proteomes" id="UP000009172">
    <property type="component" value="Unassembled WGS sequence"/>
</dbReference>
<sequence>MCRTVYFKSPSCKHRWIIIGQPCAKDPGFSKCKVFKTKGILPFDAGGPILAAEKTCPVCHLKGKYDRNLTRMVESDVCWFRQPGRKGNKKTVYVDLRCAIL</sequence>
<dbReference type="AlphaFoldDB" id="F2RVK7"/>
<proteinExistence type="predicted"/>
<protein>
    <submittedName>
        <fullName evidence="1">Uncharacterized protein</fullName>
    </submittedName>
</protein>
<name>F2RVK7_TRIT1</name>
<evidence type="ECO:0000313" key="1">
    <source>
        <dbReference type="EMBL" id="EGD95356.1"/>
    </source>
</evidence>
<evidence type="ECO:0000313" key="2">
    <source>
        <dbReference type="Proteomes" id="UP000009172"/>
    </source>
</evidence>
<reference evidence="2" key="1">
    <citation type="journal article" date="2012" name="MBio">
        <title>Comparative genome analysis of Trichophyton rubrum and related dermatophytes reveals candidate genes involved in infection.</title>
        <authorList>
            <person name="Martinez D.A."/>
            <person name="Oliver B.G."/>
            <person name="Graeser Y."/>
            <person name="Goldberg J.M."/>
            <person name="Li W."/>
            <person name="Martinez-Rossi N.M."/>
            <person name="Monod M."/>
            <person name="Shelest E."/>
            <person name="Barton R.C."/>
            <person name="Birch E."/>
            <person name="Brakhage A.A."/>
            <person name="Chen Z."/>
            <person name="Gurr S.J."/>
            <person name="Heiman D."/>
            <person name="Heitman J."/>
            <person name="Kosti I."/>
            <person name="Rossi A."/>
            <person name="Saif S."/>
            <person name="Samalova M."/>
            <person name="Saunders C.W."/>
            <person name="Shea T."/>
            <person name="Summerbell R.C."/>
            <person name="Xu J."/>
            <person name="Young S."/>
            <person name="Zeng Q."/>
            <person name="Birren B.W."/>
            <person name="Cuomo C.A."/>
            <person name="White T.C."/>
        </authorList>
    </citation>
    <scope>NUCLEOTIDE SEQUENCE [LARGE SCALE GENOMIC DNA]</scope>
    <source>
        <strain evidence="2">CBS 112818</strain>
    </source>
</reference>
<dbReference type="HOGENOM" id="CLU_140461_0_0_1"/>
<dbReference type="EMBL" id="GG698487">
    <property type="protein sequence ID" value="EGD95356.1"/>
    <property type="molecule type" value="Genomic_DNA"/>
</dbReference>
<keyword evidence="2" id="KW-1185">Reference proteome</keyword>
<gene>
    <name evidence="1" type="ORF">TESG_02842</name>
</gene>